<evidence type="ECO:0000313" key="2">
    <source>
        <dbReference type="EMBL" id="KAK2611505.1"/>
    </source>
</evidence>
<dbReference type="AlphaFoldDB" id="A0AAD9SKL4"/>
<dbReference type="GO" id="GO:0003676">
    <property type="term" value="F:nucleic acid binding"/>
    <property type="evidence" value="ECO:0007669"/>
    <property type="project" value="InterPro"/>
</dbReference>
<sequence length="447" mass="49130">MPVNVNILPRHAAIDLAYTSATTPPRTDAIVLHVFCDASSKRTPKLRAGIGVVVKIWHPREPKRTNQLVKKACPIPYSRSDNNDIVEAFALAEGAFVAIDQIWGLMSRSLIIPTDRLEVSLWSDSKMVLRAMENPRRFRAHTKKMQHVLNMIELKTLELQDSSSDVSVHFNWCPGECVQPHALADEKSKRVRILGGGKASKAFDLFKNLPHSAIKSALRQPPQAVSSVTSPGNRSPSDAASPATAKSPPPAPETPAIVEDIESQTVTTDSLQPSDIPVPSPLPASRLVPVDPIVAYILHQAARTSQFFSMVAAAAESLPSHQRRTMCQAIRQQQDANKTPEAIRQVLAAELGSDHQLSASIDSDPFLIIEAAALKLLGHEKEDLLAAIDLQKKRNRHIAERRALGEGYESDSNEESEMGDEPEVVEAPRQGRLQAVWHWVERKLTGL</sequence>
<dbReference type="SUPFAM" id="SSF53098">
    <property type="entry name" value="Ribonuclease H-like"/>
    <property type="match status" value="1"/>
</dbReference>
<reference evidence="2" key="1">
    <citation type="submission" date="2023-06" db="EMBL/GenBank/DDBJ databases">
        <authorList>
            <person name="Noh H."/>
        </authorList>
    </citation>
    <scope>NUCLEOTIDE SEQUENCE</scope>
    <source>
        <strain evidence="2">DUCC20226</strain>
    </source>
</reference>
<dbReference type="InterPro" id="IPR012337">
    <property type="entry name" value="RNaseH-like_sf"/>
</dbReference>
<feature type="region of interest" description="Disordered" evidence="1">
    <location>
        <begin position="401"/>
        <end position="429"/>
    </location>
</feature>
<protein>
    <submittedName>
        <fullName evidence="2">Uncharacterized protein</fullName>
    </submittedName>
</protein>
<name>A0AAD9SKL4_PHOAM</name>
<feature type="compositionally biased region" description="Acidic residues" evidence="1">
    <location>
        <begin position="408"/>
        <end position="424"/>
    </location>
</feature>
<dbReference type="Gene3D" id="3.30.420.10">
    <property type="entry name" value="Ribonuclease H-like superfamily/Ribonuclease H"/>
    <property type="match status" value="1"/>
</dbReference>
<evidence type="ECO:0000256" key="1">
    <source>
        <dbReference type="SAM" id="MobiDB-lite"/>
    </source>
</evidence>
<feature type="region of interest" description="Disordered" evidence="1">
    <location>
        <begin position="264"/>
        <end position="283"/>
    </location>
</feature>
<dbReference type="EMBL" id="JAUJFL010000002">
    <property type="protein sequence ID" value="KAK2611505.1"/>
    <property type="molecule type" value="Genomic_DNA"/>
</dbReference>
<comment type="caution">
    <text evidence="2">The sequence shown here is derived from an EMBL/GenBank/DDBJ whole genome shotgun (WGS) entry which is preliminary data.</text>
</comment>
<accession>A0AAD9SKL4</accession>
<keyword evidence="3" id="KW-1185">Reference proteome</keyword>
<feature type="compositionally biased region" description="Low complexity" evidence="1">
    <location>
        <begin position="235"/>
        <end position="246"/>
    </location>
</feature>
<feature type="compositionally biased region" description="Polar residues" evidence="1">
    <location>
        <begin position="264"/>
        <end position="273"/>
    </location>
</feature>
<dbReference type="Proteomes" id="UP001265746">
    <property type="component" value="Unassembled WGS sequence"/>
</dbReference>
<gene>
    <name evidence="2" type="ORF">N8I77_004839</name>
</gene>
<organism evidence="2 3">
    <name type="scientific">Phomopsis amygdali</name>
    <name type="common">Fusicoccum amygdali</name>
    <dbReference type="NCBI Taxonomy" id="1214568"/>
    <lineage>
        <taxon>Eukaryota</taxon>
        <taxon>Fungi</taxon>
        <taxon>Dikarya</taxon>
        <taxon>Ascomycota</taxon>
        <taxon>Pezizomycotina</taxon>
        <taxon>Sordariomycetes</taxon>
        <taxon>Sordariomycetidae</taxon>
        <taxon>Diaporthales</taxon>
        <taxon>Diaporthaceae</taxon>
        <taxon>Diaporthe</taxon>
    </lineage>
</organism>
<dbReference type="InterPro" id="IPR036397">
    <property type="entry name" value="RNaseH_sf"/>
</dbReference>
<evidence type="ECO:0000313" key="3">
    <source>
        <dbReference type="Proteomes" id="UP001265746"/>
    </source>
</evidence>
<feature type="region of interest" description="Disordered" evidence="1">
    <location>
        <begin position="216"/>
        <end position="255"/>
    </location>
</feature>
<feature type="compositionally biased region" description="Polar residues" evidence="1">
    <location>
        <begin position="223"/>
        <end position="234"/>
    </location>
</feature>
<proteinExistence type="predicted"/>